<dbReference type="EMBL" id="FNOW01000013">
    <property type="protein sequence ID" value="SDX77975.1"/>
    <property type="molecule type" value="Genomic_DNA"/>
</dbReference>
<evidence type="ECO:0000256" key="6">
    <source>
        <dbReference type="ARBA" id="ARBA00023016"/>
    </source>
</evidence>
<evidence type="ECO:0000256" key="10">
    <source>
        <dbReference type="SAM" id="MobiDB-lite"/>
    </source>
</evidence>
<dbReference type="PROSITE" id="PS00297">
    <property type="entry name" value="HSP70_1"/>
    <property type="match status" value="1"/>
</dbReference>
<dbReference type="CDD" id="cd10234">
    <property type="entry name" value="ASKHA_NBD_HSP70_DnaK-like"/>
    <property type="match status" value="1"/>
</dbReference>
<dbReference type="NCBIfam" id="TIGR02350">
    <property type="entry name" value="prok_dnaK"/>
    <property type="match status" value="1"/>
</dbReference>
<dbReference type="GO" id="GO:0051082">
    <property type="term" value="F:unfolded protein binding"/>
    <property type="evidence" value="ECO:0007669"/>
    <property type="project" value="InterPro"/>
</dbReference>
<evidence type="ECO:0000256" key="4">
    <source>
        <dbReference type="ARBA" id="ARBA00022741"/>
    </source>
</evidence>
<evidence type="ECO:0000256" key="9">
    <source>
        <dbReference type="RuleBase" id="RU003322"/>
    </source>
</evidence>
<proteinExistence type="evidence at transcript level"/>
<evidence type="ECO:0000313" key="11">
    <source>
        <dbReference type="EMBL" id="SDX77975.1"/>
    </source>
</evidence>
<evidence type="ECO:0000256" key="5">
    <source>
        <dbReference type="ARBA" id="ARBA00022840"/>
    </source>
</evidence>
<keyword evidence="7 8" id="KW-0143">Chaperone</keyword>
<dbReference type="Gene3D" id="3.30.420.40">
    <property type="match status" value="2"/>
</dbReference>
<dbReference type="InterPro" id="IPR018181">
    <property type="entry name" value="Heat_shock_70_CS"/>
</dbReference>
<dbReference type="FunFam" id="3.90.640.10:FF:000003">
    <property type="entry name" value="Molecular chaperone DnaK"/>
    <property type="match status" value="1"/>
</dbReference>
<feature type="compositionally biased region" description="Acidic residues" evidence="10">
    <location>
        <begin position="630"/>
        <end position="644"/>
    </location>
</feature>
<dbReference type="Gene3D" id="2.60.34.10">
    <property type="entry name" value="Substrate Binding Domain Of DNAk, Chain A, domain 1"/>
    <property type="match status" value="1"/>
</dbReference>
<evidence type="ECO:0000256" key="7">
    <source>
        <dbReference type="ARBA" id="ARBA00023186"/>
    </source>
</evidence>
<evidence type="ECO:0000256" key="1">
    <source>
        <dbReference type="ARBA" id="ARBA00007381"/>
    </source>
</evidence>
<dbReference type="Gene3D" id="3.90.640.10">
    <property type="entry name" value="Actin, Chain A, domain 4"/>
    <property type="match status" value="1"/>
</dbReference>
<dbReference type="SUPFAM" id="SSF53067">
    <property type="entry name" value="Actin-like ATPase domain"/>
    <property type="match status" value="2"/>
</dbReference>
<dbReference type="Pfam" id="PF00012">
    <property type="entry name" value="HSP70"/>
    <property type="match status" value="1"/>
</dbReference>
<gene>
    <name evidence="8" type="primary">dnaK</name>
    <name evidence="11" type="ORF">SAMN05421644_11315</name>
</gene>
<dbReference type="OrthoDB" id="9766019at2"/>
<evidence type="ECO:0000256" key="8">
    <source>
        <dbReference type="HAMAP-Rule" id="MF_00332"/>
    </source>
</evidence>
<dbReference type="PROSITE" id="PS01036">
    <property type="entry name" value="HSP70_3"/>
    <property type="match status" value="1"/>
</dbReference>
<feature type="modified residue" description="Phosphothreonine; by autocatalysis" evidence="8">
    <location>
        <position position="199"/>
    </location>
</feature>
<reference evidence="12" key="1">
    <citation type="submission" date="2016-10" db="EMBL/GenBank/DDBJ databases">
        <authorList>
            <person name="Varghese N."/>
            <person name="Submissions S."/>
        </authorList>
    </citation>
    <scope>NUCLEOTIDE SEQUENCE [LARGE SCALE GENOMIC DNA]</scope>
    <source>
        <strain evidence="12">DSM 173</strain>
    </source>
</reference>
<dbReference type="FunFam" id="2.60.34.10:FF:000014">
    <property type="entry name" value="Chaperone protein DnaK HSP70"/>
    <property type="match status" value="1"/>
</dbReference>
<keyword evidence="12" id="KW-1185">Reference proteome</keyword>
<keyword evidence="5 8" id="KW-0067">ATP-binding</keyword>
<accession>A0A1H3EH99</accession>
<dbReference type="STRING" id="61595.SAMN05421644_11315"/>
<dbReference type="InterPro" id="IPR013126">
    <property type="entry name" value="Hsp_70_fam"/>
</dbReference>
<dbReference type="GO" id="GO:0140662">
    <property type="term" value="F:ATP-dependent protein folding chaperone"/>
    <property type="evidence" value="ECO:0007669"/>
    <property type="project" value="InterPro"/>
</dbReference>
<protein>
    <recommendedName>
        <fullName evidence="2 8">Chaperone protein DnaK</fullName>
    </recommendedName>
    <alternativeName>
        <fullName evidence="8">HSP70</fullName>
    </alternativeName>
    <alternativeName>
        <fullName evidence="8">Heat shock 70 kDa protein</fullName>
    </alternativeName>
    <alternativeName>
        <fullName evidence="8">Heat shock protein 70</fullName>
    </alternativeName>
</protein>
<dbReference type="Gene3D" id="1.20.1270.10">
    <property type="match status" value="1"/>
</dbReference>
<dbReference type="FunFam" id="1.20.1270.10:FF:000001">
    <property type="entry name" value="Molecular chaperone DnaK"/>
    <property type="match status" value="1"/>
</dbReference>
<dbReference type="RefSeq" id="WP_091332952.1">
    <property type="nucleotide sequence ID" value="NZ_FNOW01000013.1"/>
</dbReference>
<comment type="similarity">
    <text evidence="1 8 9">Belongs to the heat shock protein 70 family.</text>
</comment>
<keyword evidence="4 8" id="KW-0547">Nucleotide-binding</keyword>
<dbReference type="InterPro" id="IPR029047">
    <property type="entry name" value="HSP70_peptide-bd_sf"/>
</dbReference>
<dbReference type="PANTHER" id="PTHR19375">
    <property type="entry name" value="HEAT SHOCK PROTEIN 70KDA"/>
    <property type="match status" value="1"/>
</dbReference>
<feature type="region of interest" description="Disordered" evidence="10">
    <location>
        <begin position="608"/>
        <end position="644"/>
    </location>
</feature>
<dbReference type="SUPFAM" id="SSF100920">
    <property type="entry name" value="Heat shock protein 70kD (HSP70), peptide-binding domain"/>
    <property type="match status" value="1"/>
</dbReference>
<dbReference type="FunFam" id="3.30.420.40:FF:000004">
    <property type="entry name" value="Molecular chaperone DnaK"/>
    <property type="match status" value="1"/>
</dbReference>
<keyword evidence="6 8" id="KW-0346">Stress response</keyword>
<dbReference type="HAMAP" id="MF_00332">
    <property type="entry name" value="DnaK"/>
    <property type="match status" value="1"/>
</dbReference>
<keyword evidence="3 8" id="KW-0597">Phosphoprotein</keyword>
<organism evidence="11 12">
    <name type="scientific">Allochromatium warmingii</name>
    <name type="common">Chromatium warmingii</name>
    <dbReference type="NCBI Taxonomy" id="61595"/>
    <lineage>
        <taxon>Bacteria</taxon>
        <taxon>Pseudomonadati</taxon>
        <taxon>Pseudomonadota</taxon>
        <taxon>Gammaproteobacteria</taxon>
        <taxon>Chromatiales</taxon>
        <taxon>Chromatiaceae</taxon>
        <taxon>Allochromatium</taxon>
    </lineage>
</organism>
<dbReference type="SUPFAM" id="SSF100934">
    <property type="entry name" value="Heat shock protein 70kD (HSP70), C-terminal subdomain"/>
    <property type="match status" value="1"/>
</dbReference>
<dbReference type="InterPro" id="IPR012725">
    <property type="entry name" value="Chaperone_DnaK"/>
</dbReference>
<dbReference type="NCBIfam" id="NF003520">
    <property type="entry name" value="PRK05183.1"/>
    <property type="match status" value="1"/>
</dbReference>
<evidence type="ECO:0000256" key="2">
    <source>
        <dbReference type="ARBA" id="ARBA00014415"/>
    </source>
</evidence>
<evidence type="ECO:0000313" key="12">
    <source>
        <dbReference type="Proteomes" id="UP000198672"/>
    </source>
</evidence>
<dbReference type="NCBIfam" id="NF001413">
    <property type="entry name" value="PRK00290.1"/>
    <property type="match status" value="1"/>
</dbReference>
<comment type="function">
    <text evidence="8">Acts as a chaperone.</text>
</comment>
<dbReference type="GO" id="GO:0005524">
    <property type="term" value="F:ATP binding"/>
    <property type="evidence" value="ECO:0007669"/>
    <property type="project" value="UniProtKB-UniRule"/>
</dbReference>
<name>A0A1H3EH99_ALLWA</name>
<dbReference type="InterPro" id="IPR043129">
    <property type="entry name" value="ATPase_NBD"/>
</dbReference>
<dbReference type="InterPro" id="IPR029048">
    <property type="entry name" value="HSP70_C_sf"/>
</dbReference>
<dbReference type="PROSITE" id="PS00329">
    <property type="entry name" value="HSP70_2"/>
    <property type="match status" value="1"/>
</dbReference>
<dbReference type="AlphaFoldDB" id="A0A1H3EH99"/>
<sequence>MGKIIGIDLGTTNSCVAVMEGDNVKVIENAEGDRTTPSIIAYSGDGEVLVGQSAKRQSVTNPQHTLFAIKRLIGRRFEDSVVGKDKDMVPYKIVKADNGDAWVEVNGKKMAPPEISAKVLQKMKKTAEDYLGHAVTEAVITVPAYFNDSQRQATKDAGRIAGLEVKRIINEPTAAALAYGMDKKRGDQKIAVYDLGGGTFDVSIIEIAEIEGEHQFEVLSTNGDTFLGGEDFDLRIIDFLVETFKKEQGFDLRNDPLALQRLKEAAEKAKIELSSSQQTDINLPYITADQTGPKHLNVKLTRSKLESLVEDLIERTMEPCRIALKDAGLAAGEINEVILVGGQTRMPKVQEKVEQFFGKTPRRDVNPDEAVAIGAAIQGGVLGGEVKDVLLLDVTPLSLGIETLGGVMTKLIEKNTTIPTSAQQVFSTADDNQTAVTVHVLQGERERAVGNKSLGRFDLSDIPPAPRGVPQIEVKFDIDANGILNVSAKDKATGKQQSIVIKASSGLSEAEIAQMVKDAEAHAEEDRQFHQLIAARNQADTMIHATRKSLEQLGEQMESGEKDAIESAMKALEEAMKGEDKERIESLTKQLGEVSGKMAERLYAKSGDAGAAGAGAEHADAGTSQRAQDDVVDAEFEEVKDDKR</sequence>
<dbReference type="PRINTS" id="PR00301">
    <property type="entry name" value="HEATSHOCK70"/>
</dbReference>
<dbReference type="Proteomes" id="UP000198672">
    <property type="component" value="Unassembled WGS sequence"/>
</dbReference>
<comment type="induction">
    <text evidence="8">By stress conditions e.g. heat shock.</text>
</comment>
<evidence type="ECO:0000256" key="3">
    <source>
        <dbReference type="ARBA" id="ARBA00022553"/>
    </source>
</evidence>